<dbReference type="Proteomes" id="UP001165090">
    <property type="component" value="Unassembled WGS sequence"/>
</dbReference>
<dbReference type="EMBL" id="BSDZ01000101">
    <property type="protein sequence ID" value="GLI70926.1"/>
    <property type="molecule type" value="Genomic_DNA"/>
</dbReference>
<feature type="compositionally biased region" description="Gly residues" evidence="1">
    <location>
        <begin position="235"/>
        <end position="245"/>
    </location>
</feature>
<gene>
    <name evidence="2" type="ORF">VaNZ11_016019</name>
</gene>
<accession>A0ABQ5SP83</accession>
<name>A0ABQ5SP83_9CHLO</name>
<comment type="caution">
    <text evidence="2">The sequence shown here is derived from an EMBL/GenBank/DDBJ whole genome shotgun (WGS) entry which is preliminary data.</text>
</comment>
<reference evidence="2 3" key="1">
    <citation type="journal article" date="2023" name="IScience">
        <title>Expanded male sex-determining region conserved during the evolution of homothallism in the green alga Volvox.</title>
        <authorList>
            <person name="Yamamoto K."/>
            <person name="Matsuzaki R."/>
            <person name="Mahakham W."/>
            <person name="Heman W."/>
            <person name="Sekimoto H."/>
            <person name="Kawachi M."/>
            <person name="Minakuchi Y."/>
            <person name="Toyoda A."/>
            <person name="Nozaki H."/>
        </authorList>
    </citation>
    <scope>NUCLEOTIDE SEQUENCE [LARGE SCALE GENOMIC DNA]</scope>
    <source>
        <strain evidence="2 3">NIES-4468</strain>
    </source>
</reference>
<protein>
    <recommendedName>
        <fullName evidence="4">HNH nuclease domain-containing protein</fullName>
    </recommendedName>
</protein>
<proteinExistence type="predicted"/>
<evidence type="ECO:0000256" key="1">
    <source>
        <dbReference type="SAM" id="MobiDB-lite"/>
    </source>
</evidence>
<feature type="region of interest" description="Disordered" evidence="1">
    <location>
        <begin position="231"/>
        <end position="264"/>
    </location>
</feature>
<keyword evidence="3" id="KW-1185">Reference proteome</keyword>
<evidence type="ECO:0000313" key="3">
    <source>
        <dbReference type="Proteomes" id="UP001165090"/>
    </source>
</evidence>
<organism evidence="2 3">
    <name type="scientific">Volvox africanus</name>
    <dbReference type="NCBI Taxonomy" id="51714"/>
    <lineage>
        <taxon>Eukaryota</taxon>
        <taxon>Viridiplantae</taxon>
        <taxon>Chlorophyta</taxon>
        <taxon>core chlorophytes</taxon>
        <taxon>Chlorophyceae</taxon>
        <taxon>CS clade</taxon>
        <taxon>Chlamydomonadales</taxon>
        <taxon>Volvocaceae</taxon>
        <taxon>Volvox</taxon>
    </lineage>
</organism>
<evidence type="ECO:0000313" key="2">
    <source>
        <dbReference type="EMBL" id="GLI70926.1"/>
    </source>
</evidence>
<evidence type="ECO:0008006" key="4">
    <source>
        <dbReference type="Google" id="ProtNLM"/>
    </source>
</evidence>
<sequence length="264" mass="28549">MIEEGRIQQRQCPDTAACVLLTFHSQCRATILLEVKPTGVGRGETASEGSARKGYDSPQHIPVFCPDVICWGIIRFASLPLTFRKLLFDNLDLDCNAPSNILFMQKKIEAAFDNFEITVLPVHHKVFLLKKSPSRFVAFEYRSDADMTAAGGSTSSGKSAKLKKVMWGEFYQKKLSAAGINQPSDAALFVHAQRAFMFAVKQGWVNKSEVPALCYGDNEILCRFLADADSTSSGSGAGGDQGGATGSDLGESSQLPELEGVGDV</sequence>